<dbReference type="SUPFAM" id="SSF53474">
    <property type="entry name" value="alpha/beta-Hydrolases"/>
    <property type="match status" value="1"/>
</dbReference>
<proteinExistence type="predicted"/>
<dbReference type="EMBL" id="MHPU01000003">
    <property type="protein sequence ID" value="OGZ89720.1"/>
    <property type="molecule type" value="Genomic_DNA"/>
</dbReference>
<evidence type="ECO:0000313" key="2">
    <source>
        <dbReference type="Proteomes" id="UP000178935"/>
    </source>
</evidence>
<dbReference type="Proteomes" id="UP000178935">
    <property type="component" value="Unassembled WGS sequence"/>
</dbReference>
<gene>
    <name evidence="1" type="ORF">A2561_00330</name>
</gene>
<dbReference type="PANTHER" id="PTHR15394">
    <property type="entry name" value="SERINE HYDROLASE RBBP9"/>
    <property type="match status" value="1"/>
</dbReference>
<dbReference type="PANTHER" id="PTHR15394:SF3">
    <property type="entry name" value="SERINE HYDROLASE RBBP9"/>
    <property type="match status" value="1"/>
</dbReference>
<name>A0A1G2JTW4_9BACT</name>
<dbReference type="GO" id="GO:0016787">
    <property type="term" value="F:hydrolase activity"/>
    <property type="evidence" value="ECO:0007669"/>
    <property type="project" value="InterPro"/>
</dbReference>
<dbReference type="Gene3D" id="3.40.50.1820">
    <property type="entry name" value="alpha/beta hydrolase"/>
    <property type="match status" value="1"/>
</dbReference>
<evidence type="ECO:0000313" key="1">
    <source>
        <dbReference type="EMBL" id="OGZ89720.1"/>
    </source>
</evidence>
<reference evidence="1 2" key="1">
    <citation type="journal article" date="2016" name="Nat. Commun.">
        <title>Thousands of microbial genomes shed light on interconnected biogeochemical processes in an aquifer system.</title>
        <authorList>
            <person name="Anantharaman K."/>
            <person name="Brown C.T."/>
            <person name="Hug L.A."/>
            <person name="Sharon I."/>
            <person name="Castelle C.J."/>
            <person name="Probst A.J."/>
            <person name="Thomas B.C."/>
            <person name="Singh A."/>
            <person name="Wilkins M.J."/>
            <person name="Karaoz U."/>
            <person name="Brodie E.L."/>
            <person name="Williams K.H."/>
            <person name="Hubbard S.S."/>
            <person name="Banfield J.F."/>
        </authorList>
    </citation>
    <scope>NUCLEOTIDE SEQUENCE [LARGE SCALE GENOMIC DNA]</scope>
</reference>
<evidence type="ECO:0008006" key="3">
    <source>
        <dbReference type="Google" id="ProtNLM"/>
    </source>
</evidence>
<organism evidence="1 2">
    <name type="scientific">Candidatus Staskawiczbacteria bacterium RIFOXYD1_FULL_32_13</name>
    <dbReference type="NCBI Taxonomy" id="1802234"/>
    <lineage>
        <taxon>Bacteria</taxon>
        <taxon>Candidatus Staskawicziibacteriota</taxon>
    </lineage>
</organism>
<protein>
    <recommendedName>
        <fullName evidence="3">Alpha/beta hydrolase</fullName>
    </recommendedName>
</protein>
<dbReference type="Pfam" id="PF06821">
    <property type="entry name" value="Ser_hydrolase"/>
    <property type="match status" value="1"/>
</dbReference>
<sequence>MRNNFMNNTIFIFHGTEGYPEENWFPWMKEKLEANGCNVIVPQFPSPPVVPAKISEWFDVLEKYEKSINEDSILIGHSLGGIFTLRILEKLNFEVRAVVFVGTPIGVKPILNYDRDSSFSGFDFDWNIIKSKAKDFIVYQSDTDPYVGLENGKQLASKLNAKLTFVPNAGHFNKKAGYTEFPDLLEKLLEIIKIKK</sequence>
<comment type="caution">
    <text evidence="1">The sequence shown here is derived from an EMBL/GenBank/DDBJ whole genome shotgun (WGS) entry which is preliminary data.</text>
</comment>
<accession>A0A1G2JTW4</accession>
<dbReference type="InterPro" id="IPR010662">
    <property type="entry name" value="RBBP9/YdeN"/>
</dbReference>
<dbReference type="InterPro" id="IPR029058">
    <property type="entry name" value="AB_hydrolase_fold"/>
</dbReference>
<dbReference type="AlphaFoldDB" id="A0A1G2JTW4"/>